<dbReference type="KEGG" id="dmu:Desmu_0505"/>
<organism evidence="1 2">
    <name type="scientific">Desulfurococcus mucosus (strain ATCC 35584 / DSM 2162 / JCM 9187 / O7/1)</name>
    <dbReference type="NCBI Taxonomy" id="765177"/>
    <lineage>
        <taxon>Archaea</taxon>
        <taxon>Thermoproteota</taxon>
        <taxon>Thermoprotei</taxon>
        <taxon>Desulfurococcales</taxon>
        <taxon>Desulfurococcaceae</taxon>
        <taxon>Desulfurococcus</taxon>
    </lineage>
</organism>
<dbReference type="STRING" id="765177.Desmu_0505"/>
<sequence>MRNGEILEVGNEHTVELSRLHKALRCIEDALDETGVSDLRAEIAGGRLIVENTAGLREILSDWDCGYPVEYGDPVGSYRRLYNRSLDLYVKGLRPYLRQWIHETFNNGFEYYGIVGETGEAYVLRSMQRGKVVLPRLRHVFAAHTHPEEHANPSPRDLSTILEELSIGVLGHCVESLIDGLCIIRVKPVGLDEYIEALKALRKGEWAFFSKAGFIRLARVM</sequence>
<dbReference type="GeneID" id="10153198"/>
<dbReference type="EMBL" id="CP002363">
    <property type="protein sequence ID" value="ADV64818.1"/>
    <property type="molecule type" value="Genomic_DNA"/>
</dbReference>
<reference evidence="2" key="1">
    <citation type="submission" date="2010-11" db="EMBL/GenBank/DDBJ databases">
        <title>The complete genome of Desulfurococcus mucosus DSM 2162.</title>
        <authorList>
            <consortium name="US DOE Joint Genome Institute (JGI-PGF)"/>
            <person name="Lucas S."/>
            <person name="Copeland A."/>
            <person name="Lapidus A."/>
            <person name="Bruce D."/>
            <person name="Goodwin L."/>
            <person name="Pitluck S."/>
            <person name="Kyrpides N."/>
            <person name="Mavromatis K."/>
            <person name="Pagani I."/>
            <person name="Ivanova N."/>
            <person name="Ovchinnikova G."/>
            <person name="Chertkov O."/>
            <person name="Held B."/>
            <person name="Brettin T."/>
            <person name="Detter J.C."/>
            <person name="Tapia R."/>
            <person name="Han C."/>
            <person name="Land M."/>
            <person name="Hauser L."/>
            <person name="Markowitz V."/>
            <person name="Cheng J.-F."/>
            <person name="Hugenholtz P."/>
            <person name="Woyke T."/>
            <person name="Wu D."/>
            <person name="Wirth R."/>
            <person name="Bilek Y."/>
            <person name="Hader T."/>
            <person name="Klenk H.-P."/>
            <person name="Eisen J.A."/>
        </authorList>
    </citation>
    <scope>NUCLEOTIDE SEQUENCE [LARGE SCALE GENOMIC DNA]</scope>
    <source>
        <strain evidence="2">ATCC 35584 / DSM 2162 / JCM 9187 / O7/1</strain>
    </source>
</reference>
<accession>E8R8J2</accession>
<dbReference type="HOGENOM" id="CLU_1227709_0_0_2"/>
<evidence type="ECO:0000313" key="1">
    <source>
        <dbReference type="EMBL" id="ADV64818.1"/>
    </source>
</evidence>
<dbReference type="eggNOG" id="arCOG03882">
    <property type="taxonomic scope" value="Archaea"/>
</dbReference>
<reference evidence="1 2" key="2">
    <citation type="journal article" date="2011" name="Stand. Genomic Sci.">
        <title>Complete genome sequence of Desulfurococcus mucosus type strain (O7/1).</title>
        <authorList>
            <person name="Wirth R."/>
            <person name="Chertkov O."/>
            <person name="Held B."/>
            <person name="Lapidus A."/>
            <person name="Nolan M."/>
            <person name="Lucas S."/>
            <person name="Hammon N."/>
            <person name="Deshpande S."/>
            <person name="Cheng J.F."/>
            <person name="Tapia R."/>
            <person name="Han C."/>
            <person name="Goodwin L."/>
            <person name="Pitluck S."/>
            <person name="Liolios K."/>
            <person name="Ioanna P."/>
            <person name="Ivanova N."/>
            <person name="Mavromatis K."/>
            <person name="Mikhailova N."/>
            <person name="Pati A."/>
            <person name="Chen A."/>
            <person name="Palaniappan K."/>
            <person name="Land M."/>
            <person name="Hauser L."/>
            <person name="Chang Y.J."/>
            <person name="Jeffries C.D."/>
            <person name="Bilek Y."/>
            <person name="Hader T."/>
            <person name="Rohde M."/>
            <person name="Spring S."/>
            <person name="Sikorski J."/>
            <person name="Goker M."/>
            <person name="Woyke T."/>
            <person name="Bristow J."/>
            <person name="Eisen J.A."/>
            <person name="Markowitz V."/>
            <person name="Hugenholtz P."/>
            <person name="Kyrpides N.C."/>
            <person name="Klenk H.P."/>
        </authorList>
    </citation>
    <scope>NUCLEOTIDE SEQUENCE [LARGE SCALE GENOMIC DNA]</scope>
    <source>
        <strain evidence="2">ATCC 35584 / DSM 2162 / JCM 9187 / O7/1</strain>
    </source>
</reference>
<dbReference type="AlphaFoldDB" id="E8R8J2"/>
<evidence type="ECO:0000313" key="2">
    <source>
        <dbReference type="Proteomes" id="UP000001068"/>
    </source>
</evidence>
<keyword evidence="2" id="KW-1185">Reference proteome</keyword>
<name>E8R8J2_DESM0</name>
<dbReference type="OrthoDB" id="18172at2157"/>
<dbReference type="RefSeq" id="WP_013562040.1">
    <property type="nucleotide sequence ID" value="NC_014961.1"/>
</dbReference>
<proteinExistence type="predicted"/>
<protein>
    <submittedName>
        <fullName evidence="1">Uncharacterized protein</fullName>
    </submittedName>
</protein>
<gene>
    <name evidence="1" type="ordered locus">Desmu_0505</name>
</gene>
<dbReference type="Proteomes" id="UP000001068">
    <property type="component" value="Chromosome"/>
</dbReference>